<protein>
    <submittedName>
        <fullName evidence="1">Uncharacterized protein</fullName>
    </submittedName>
</protein>
<proteinExistence type="predicted"/>
<gene>
    <name evidence="1" type="ORF">Tci_854407</name>
</gene>
<name>A0A699RB82_TANCI</name>
<feature type="non-terminal residue" evidence="1">
    <location>
        <position position="1"/>
    </location>
</feature>
<comment type="caution">
    <text evidence="1">The sequence shown here is derived from an EMBL/GenBank/DDBJ whole genome shotgun (WGS) entry which is preliminary data.</text>
</comment>
<sequence>SLEHEPERVAVSFGAIWRPLLALDSWAAVWHAISDTQMENRELRLQITEERRARLDLAEIVDSMRRGHKPRGDV</sequence>
<accession>A0A699RB82</accession>
<organism evidence="1">
    <name type="scientific">Tanacetum cinerariifolium</name>
    <name type="common">Dalmatian daisy</name>
    <name type="synonym">Chrysanthemum cinerariifolium</name>
    <dbReference type="NCBI Taxonomy" id="118510"/>
    <lineage>
        <taxon>Eukaryota</taxon>
        <taxon>Viridiplantae</taxon>
        <taxon>Streptophyta</taxon>
        <taxon>Embryophyta</taxon>
        <taxon>Tracheophyta</taxon>
        <taxon>Spermatophyta</taxon>
        <taxon>Magnoliopsida</taxon>
        <taxon>eudicotyledons</taxon>
        <taxon>Gunneridae</taxon>
        <taxon>Pentapetalae</taxon>
        <taxon>asterids</taxon>
        <taxon>campanulids</taxon>
        <taxon>Asterales</taxon>
        <taxon>Asteraceae</taxon>
        <taxon>Asteroideae</taxon>
        <taxon>Anthemideae</taxon>
        <taxon>Anthemidinae</taxon>
        <taxon>Tanacetum</taxon>
    </lineage>
</organism>
<reference evidence="1" key="1">
    <citation type="journal article" date="2019" name="Sci. Rep.">
        <title>Draft genome of Tanacetum cinerariifolium, the natural source of mosquito coil.</title>
        <authorList>
            <person name="Yamashiro T."/>
            <person name="Shiraishi A."/>
            <person name="Satake H."/>
            <person name="Nakayama K."/>
        </authorList>
    </citation>
    <scope>NUCLEOTIDE SEQUENCE</scope>
</reference>
<dbReference type="AlphaFoldDB" id="A0A699RB82"/>
<evidence type="ECO:0000313" key="1">
    <source>
        <dbReference type="EMBL" id="GFC82437.1"/>
    </source>
</evidence>
<dbReference type="EMBL" id="BKCJ011084507">
    <property type="protein sequence ID" value="GFC82437.1"/>
    <property type="molecule type" value="Genomic_DNA"/>
</dbReference>